<comment type="caution">
    <text evidence="1">The sequence shown here is derived from an EMBL/GenBank/DDBJ whole genome shotgun (WGS) entry which is preliminary data.</text>
</comment>
<dbReference type="Proteomes" id="UP001178507">
    <property type="component" value="Unassembled WGS sequence"/>
</dbReference>
<protein>
    <submittedName>
        <fullName evidence="1">Uncharacterized protein</fullName>
    </submittedName>
</protein>
<reference evidence="1" key="1">
    <citation type="submission" date="2023-08" db="EMBL/GenBank/DDBJ databases">
        <authorList>
            <person name="Chen Y."/>
            <person name="Shah S."/>
            <person name="Dougan E. K."/>
            <person name="Thang M."/>
            <person name="Chan C."/>
        </authorList>
    </citation>
    <scope>NUCLEOTIDE SEQUENCE</scope>
</reference>
<sequence>MALPTFGGDAEVGSPQHEVVSLEAVDGDELLPQPEDDVEGQVADFLDQLPSDAHEVVERLLAKDDKHVEPDEDLDARSARVEESCEFLLRLLEFCTSAQQRRQVLEKWLRAHPREGKVRKKILTPSASSDMLELRRMQRLSSNILTPAVALTSQDSKPRCFGRVPEEETGEEVLLVHEAFRGQGRVELRHLETVLTGGELSQSQLQMLLEGAEGVSKGAVVDCEAFLQWLFKT</sequence>
<dbReference type="AlphaFoldDB" id="A0AA36HN36"/>
<accession>A0AA36HN36</accession>
<dbReference type="EMBL" id="CAUJNA010000102">
    <property type="protein sequence ID" value="CAJ1371856.1"/>
    <property type="molecule type" value="Genomic_DNA"/>
</dbReference>
<name>A0AA36HN36_9DINO</name>
<evidence type="ECO:0000313" key="2">
    <source>
        <dbReference type="Proteomes" id="UP001178507"/>
    </source>
</evidence>
<organism evidence="1 2">
    <name type="scientific">Effrenium voratum</name>
    <dbReference type="NCBI Taxonomy" id="2562239"/>
    <lineage>
        <taxon>Eukaryota</taxon>
        <taxon>Sar</taxon>
        <taxon>Alveolata</taxon>
        <taxon>Dinophyceae</taxon>
        <taxon>Suessiales</taxon>
        <taxon>Symbiodiniaceae</taxon>
        <taxon>Effrenium</taxon>
    </lineage>
</organism>
<gene>
    <name evidence="1" type="ORF">EVOR1521_LOCUS2068</name>
</gene>
<keyword evidence="2" id="KW-1185">Reference proteome</keyword>
<evidence type="ECO:0000313" key="1">
    <source>
        <dbReference type="EMBL" id="CAJ1371856.1"/>
    </source>
</evidence>
<proteinExistence type="predicted"/>